<dbReference type="Proteomes" id="UP000218113">
    <property type="component" value="Unassembled WGS sequence"/>
</dbReference>
<evidence type="ECO:0000313" key="11">
    <source>
        <dbReference type="EMBL" id="PCI27947.1"/>
    </source>
</evidence>
<comment type="pathway">
    <text evidence="1">Amino-acid biosynthesis; L-asparagine biosynthesis; L-asparagine from L-aspartate (L-Gln route): step 1/1.</text>
</comment>
<evidence type="ECO:0000313" key="12">
    <source>
        <dbReference type="Proteomes" id="UP000218113"/>
    </source>
</evidence>
<dbReference type="SUPFAM" id="SSF52402">
    <property type="entry name" value="Adenine nucleotide alpha hydrolases-like"/>
    <property type="match status" value="1"/>
</dbReference>
<dbReference type="EMBL" id="NVSR01000044">
    <property type="protein sequence ID" value="PCI27947.1"/>
    <property type="molecule type" value="Genomic_DNA"/>
</dbReference>
<evidence type="ECO:0000256" key="6">
    <source>
        <dbReference type="ARBA" id="ARBA00022962"/>
    </source>
</evidence>
<dbReference type="SUPFAM" id="SSF56235">
    <property type="entry name" value="N-terminal nucleophile aminohydrolases (Ntn hydrolases)"/>
    <property type="match status" value="1"/>
</dbReference>
<evidence type="ECO:0000256" key="9">
    <source>
        <dbReference type="PIRSR" id="PIRSR001589-2"/>
    </source>
</evidence>
<comment type="catalytic activity">
    <reaction evidence="7">
        <text>L-aspartate + L-glutamine + ATP + H2O = L-asparagine + L-glutamate + AMP + diphosphate + H(+)</text>
        <dbReference type="Rhea" id="RHEA:12228"/>
        <dbReference type="ChEBI" id="CHEBI:15377"/>
        <dbReference type="ChEBI" id="CHEBI:15378"/>
        <dbReference type="ChEBI" id="CHEBI:29985"/>
        <dbReference type="ChEBI" id="CHEBI:29991"/>
        <dbReference type="ChEBI" id="CHEBI:30616"/>
        <dbReference type="ChEBI" id="CHEBI:33019"/>
        <dbReference type="ChEBI" id="CHEBI:58048"/>
        <dbReference type="ChEBI" id="CHEBI:58359"/>
        <dbReference type="ChEBI" id="CHEBI:456215"/>
        <dbReference type="EC" id="6.3.5.4"/>
    </reaction>
</comment>
<dbReference type="InterPro" id="IPR017932">
    <property type="entry name" value="GATase_2_dom"/>
</dbReference>
<dbReference type="InterPro" id="IPR006426">
    <property type="entry name" value="Asn_synth_AEB"/>
</dbReference>
<protein>
    <recommendedName>
        <fullName evidence="3">asparagine synthase (glutamine-hydrolyzing)</fullName>
        <ecNumber evidence="3">6.3.5.4</ecNumber>
    </recommendedName>
</protein>
<name>A0A2A4T4L8_9DELT</name>
<feature type="active site" description="For GATase activity" evidence="8">
    <location>
        <position position="2"/>
    </location>
</feature>
<evidence type="ECO:0000256" key="7">
    <source>
        <dbReference type="ARBA" id="ARBA00048741"/>
    </source>
</evidence>
<dbReference type="InterPro" id="IPR001962">
    <property type="entry name" value="Asn_synthase"/>
</dbReference>
<evidence type="ECO:0000256" key="8">
    <source>
        <dbReference type="PIRSR" id="PIRSR001589-1"/>
    </source>
</evidence>
<feature type="binding site" evidence="9">
    <location>
        <position position="97"/>
    </location>
    <ligand>
        <name>L-glutamine</name>
        <dbReference type="ChEBI" id="CHEBI:58359"/>
    </ligand>
</feature>
<keyword evidence="4 9" id="KW-0547">Nucleotide-binding</keyword>
<proteinExistence type="inferred from homology"/>
<accession>A0A2A4T4L8</accession>
<keyword evidence="8" id="KW-0061">Asparagine biosynthesis</keyword>
<dbReference type="NCBIfam" id="TIGR01536">
    <property type="entry name" value="asn_synth_AEB"/>
    <property type="match status" value="1"/>
</dbReference>
<dbReference type="CDD" id="cd01991">
    <property type="entry name" value="Asn_synthase_B_C"/>
    <property type="match status" value="1"/>
</dbReference>
<dbReference type="EC" id="6.3.5.4" evidence="3"/>
<dbReference type="Gene3D" id="3.40.50.620">
    <property type="entry name" value="HUPs"/>
    <property type="match status" value="1"/>
</dbReference>
<evidence type="ECO:0000256" key="3">
    <source>
        <dbReference type="ARBA" id="ARBA00012737"/>
    </source>
</evidence>
<dbReference type="CDD" id="cd00712">
    <property type="entry name" value="AsnB"/>
    <property type="match status" value="1"/>
</dbReference>
<dbReference type="GO" id="GO:0005829">
    <property type="term" value="C:cytosol"/>
    <property type="evidence" value="ECO:0007669"/>
    <property type="project" value="TreeGrafter"/>
</dbReference>
<keyword evidence="8" id="KW-0028">Amino-acid biosynthesis</keyword>
<dbReference type="GO" id="GO:0004066">
    <property type="term" value="F:asparagine synthase (glutamine-hydrolyzing) activity"/>
    <property type="evidence" value="ECO:0007669"/>
    <property type="project" value="UniProtKB-EC"/>
</dbReference>
<evidence type="ECO:0000256" key="1">
    <source>
        <dbReference type="ARBA" id="ARBA00005187"/>
    </source>
</evidence>
<sequence>MCGILGAIPKVEENIFKLSLDTLIHRGPDDYGIEHIGNEISLGHRRLAIVDLSIRAHQPMSDKANRYSIVFNGEIYNFIEIKKELTTLGHSFVSSSDTEVLLNAYIQWGSGCTSRLNGMWAFTVWDKQKKELFLSRDRFGKKPLFYSEVNKKFIFASEMKAIFPFLNQVRESKDFHWMKENIFLYEGTDKCLIDGIKRFPAGYNGVYKNGKLTLTRYWNTLDNLVEVPISYEEQVEKFRDIFMDACKIRMRSDVPIGTALSGGLDSSATISAMAHLAQGQVDYGKKDWQHAFVASFPGTPLDETPYAKMVVDDIGIDATYVNINPLEYWDNLDEYLYQFEELYITSPIPMLMTYGAVKKGGVSVTIDGHGADELFSGYGHLLEALWDSGINLSSIKDVLNTHQETIKTFSQGSQTSNIKLYTNFMLKKSLKKLLGRGYKSIDFKHRNFKNLDNFSQELYVIFHETILPTLLRNYDRYSMMNSVEIRMPFMDHRLVSYVNSLPYSSKFGGGYTKKLIRDAMDPFMPKEVTWRKSKIGFNSPIVNWMQNELRDWFGDTVNSQGFLESSLLTDPKLLKLKIENIINKKESNFSNAQKSWSDLTPYLWEKAVLKRSYRYE</sequence>
<comment type="similarity">
    <text evidence="2">Belongs to the asparagine synthetase family.</text>
</comment>
<dbReference type="Pfam" id="PF13537">
    <property type="entry name" value="GATase_7"/>
    <property type="match status" value="1"/>
</dbReference>
<dbReference type="PIRSF" id="PIRSF001589">
    <property type="entry name" value="Asn_synthetase_glu-h"/>
    <property type="match status" value="1"/>
</dbReference>
<reference evidence="12" key="1">
    <citation type="submission" date="2017-08" db="EMBL/GenBank/DDBJ databases">
        <title>A dynamic microbial community with high functional redundancy inhabits the cold, oxic subseafloor aquifer.</title>
        <authorList>
            <person name="Tully B.J."/>
            <person name="Wheat C.G."/>
            <person name="Glazer B.T."/>
            <person name="Huber J.A."/>
        </authorList>
    </citation>
    <scope>NUCLEOTIDE SEQUENCE [LARGE SCALE GENOMIC DNA]</scope>
</reference>
<dbReference type="InterPro" id="IPR033738">
    <property type="entry name" value="AsnB_N"/>
</dbReference>
<evidence type="ECO:0000259" key="10">
    <source>
        <dbReference type="PROSITE" id="PS51278"/>
    </source>
</evidence>
<dbReference type="InterPro" id="IPR014729">
    <property type="entry name" value="Rossmann-like_a/b/a_fold"/>
</dbReference>
<keyword evidence="6 8" id="KW-0315">Glutamine amidotransferase</keyword>
<dbReference type="GO" id="GO:0005524">
    <property type="term" value="F:ATP binding"/>
    <property type="evidence" value="ECO:0007669"/>
    <property type="project" value="UniProtKB-KW"/>
</dbReference>
<gene>
    <name evidence="11" type="primary">asnB</name>
    <name evidence="11" type="ORF">COB67_07380</name>
</gene>
<dbReference type="Gene3D" id="3.60.20.10">
    <property type="entry name" value="Glutamine Phosphoribosylpyrophosphate, subunit 1, domain 1"/>
    <property type="match status" value="1"/>
</dbReference>
<organism evidence="11 12">
    <name type="scientific">SAR324 cluster bacterium</name>
    <dbReference type="NCBI Taxonomy" id="2024889"/>
    <lineage>
        <taxon>Bacteria</taxon>
        <taxon>Deltaproteobacteria</taxon>
        <taxon>SAR324 cluster</taxon>
    </lineage>
</organism>
<dbReference type="PANTHER" id="PTHR43284:SF1">
    <property type="entry name" value="ASPARAGINE SYNTHETASE"/>
    <property type="match status" value="1"/>
</dbReference>
<dbReference type="GO" id="GO:0006529">
    <property type="term" value="P:asparagine biosynthetic process"/>
    <property type="evidence" value="ECO:0007669"/>
    <property type="project" value="UniProtKB-KW"/>
</dbReference>
<dbReference type="InterPro" id="IPR029055">
    <property type="entry name" value="Ntn_hydrolases_N"/>
</dbReference>
<dbReference type="Pfam" id="PF00733">
    <property type="entry name" value="Asn_synthase"/>
    <property type="match status" value="1"/>
</dbReference>
<evidence type="ECO:0000256" key="2">
    <source>
        <dbReference type="ARBA" id="ARBA00005752"/>
    </source>
</evidence>
<dbReference type="InterPro" id="IPR051786">
    <property type="entry name" value="ASN_synthetase/amidase"/>
</dbReference>
<keyword evidence="5 9" id="KW-0067">ATP-binding</keyword>
<dbReference type="PANTHER" id="PTHR43284">
    <property type="entry name" value="ASPARAGINE SYNTHETASE (GLUTAMINE-HYDROLYZING)"/>
    <property type="match status" value="1"/>
</dbReference>
<evidence type="ECO:0000256" key="4">
    <source>
        <dbReference type="ARBA" id="ARBA00022741"/>
    </source>
</evidence>
<comment type="caution">
    <text evidence="11">The sequence shown here is derived from an EMBL/GenBank/DDBJ whole genome shotgun (WGS) entry which is preliminary data.</text>
</comment>
<dbReference type="AlphaFoldDB" id="A0A2A4T4L8"/>
<evidence type="ECO:0000256" key="5">
    <source>
        <dbReference type="ARBA" id="ARBA00022840"/>
    </source>
</evidence>
<dbReference type="PROSITE" id="PS51278">
    <property type="entry name" value="GATASE_TYPE_2"/>
    <property type="match status" value="1"/>
</dbReference>
<feature type="domain" description="Glutamine amidotransferase type-2" evidence="10">
    <location>
        <begin position="2"/>
        <end position="189"/>
    </location>
</feature>